<keyword evidence="2" id="KW-1185">Reference proteome</keyword>
<gene>
    <name evidence="1" type="ORF">SADUNF_Sadunf16G0196400</name>
</gene>
<evidence type="ECO:0000313" key="1">
    <source>
        <dbReference type="EMBL" id="KAF9666127.1"/>
    </source>
</evidence>
<dbReference type="AlphaFoldDB" id="A0A835MGZ5"/>
<proteinExistence type="predicted"/>
<evidence type="ECO:0000313" key="2">
    <source>
        <dbReference type="Proteomes" id="UP000657918"/>
    </source>
</evidence>
<accession>A0A835MGZ5</accession>
<dbReference type="EMBL" id="JADGMS010000016">
    <property type="protein sequence ID" value="KAF9666127.1"/>
    <property type="molecule type" value="Genomic_DNA"/>
</dbReference>
<comment type="caution">
    <text evidence="1">The sequence shown here is derived from an EMBL/GenBank/DDBJ whole genome shotgun (WGS) entry which is preliminary data.</text>
</comment>
<reference evidence="1 2" key="1">
    <citation type="submission" date="2020-10" db="EMBL/GenBank/DDBJ databases">
        <title>Plant Genome Project.</title>
        <authorList>
            <person name="Zhang R.-G."/>
        </authorList>
    </citation>
    <scope>NUCLEOTIDE SEQUENCE [LARGE SCALE GENOMIC DNA]</scope>
    <source>
        <strain evidence="1">FAFU-HL-1</strain>
        <tissue evidence="1">Leaf</tissue>
    </source>
</reference>
<name>A0A835MGZ5_9ROSI</name>
<organism evidence="1 2">
    <name type="scientific">Salix dunnii</name>
    <dbReference type="NCBI Taxonomy" id="1413687"/>
    <lineage>
        <taxon>Eukaryota</taxon>
        <taxon>Viridiplantae</taxon>
        <taxon>Streptophyta</taxon>
        <taxon>Embryophyta</taxon>
        <taxon>Tracheophyta</taxon>
        <taxon>Spermatophyta</taxon>
        <taxon>Magnoliopsida</taxon>
        <taxon>eudicotyledons</taxon>
        <taxon>Gunneridae</taxon>
        <taxon>Pentapetalae</taxon>
        <taxon>rosids</taxon>
        <taxon>fabids</taxon>
        <taxon>Malpighiales</taxon>
        <taxon>Salicaceae</taxon>
        <taxon>Saliceae</taxon>
        <taxon>Salix</taxon>
    </lineage>
</organism>
<sequence length="75" mass="8754">MDHNGCPRLLQLYHPEEDSRKILKAHHKSDPFNESATCIESDDSFQLGLLFLSTLKQLEMAMKILQNWSFKVLKH</sequence>
<dbReference type="Proteomes" id="UP000657918">
    <property type="component" value="Chromosome 16"/>
</dbReference>
<protein>
    <submittedName>
        <fullName evidence="1">Uncharacterized protein</fullName>
    </submittedName>
</protein>